<evidence type="ECO:0000313" key="2">
    <source>
        <dbReference type="EMBL" id="PLT31018.1"/>
    </source>
</evidence>
<proteinExistence type="predicted"/>
<evidence type="ECO:0000259" key="1">
    <source>
        <dbReference type="Pfam" id="PF13672"/>
    </source>
</evidence>
<feature type="domain" description="PPM-type phosphatase" evidence="1">
    <location>
        <begin position="7"/>
        <end position="245"/>
    </location>
</feature>
<dbReference type="AlphaFoldDB" id="A0A2N5M9I2"/>
<evidence type="ECO:0000313" key="3">
    <source>
        <dbReference type="Proteomes" id="UP000234748"/>
    </source>
</evidence>
<dbReference type="SUPFAM" id="SSF81606">
    <property type="entry name" value="PP2C-like"/>
    <property type="match status" value="1"/>
</dbReference>
<sequence>MNYESYTHQGVGLLNEDALFINPERKVFGVLDGVSSLVPYLNSKGDTGGFLASQIVKSYFESLHQIENLKDHVMSANTILNKRMTEENIDIIKKDELWGTALAIVKITEDGVEFIQTGDCMILAVYADGEVRPLTRMQVSHLEAEAFDIWKDGMARGLKTREELFATVADKLKNNRYQSNARGGYGVLNGEAEAADFLEYGKINSACLTHLILLTDGLFLPPELAESEPWKQTADAILSRGLEQYAKELIDLEENDPECVEYIRFKKSDDKTGIVVYL</sequence>
<comment type="caution">
    <text evidence="2">The sequence shown here is derived from an EMBL/GenBank/DDBJ whole genome shotgun (WGS) entry which is preliminary data.</text>
</comment>
<protein>
    <recommendedName>
        <fullName evidence="1">PPM-type phosphatase domain-containing protein</fullName>
    </recommendedName>
</protein>
<dbReference type="Pfam" id="PF13672">
    <property type="entry name" value="PP2C_2"/>
    <property type="match status" value="1"/>
</dbReference>
<dbReference type="Proteomes" id="UP000234748">
    <property type="component" value="Unassembled WGS sequence"/>
</dbReference>
<reference evidence="2 3" key="1">
    <citation type="submission" date="2017-11" db="EMBL/GenBank/DDBJ databases">
        <title>Comparitive Functional Genomics of Dry Heat Resistant strains isolated from the Viking Spacecraft.</title>
        <authorList>
            <person name="Seuylemezian A."/>
            <person name="Cooper K."/>
            <person name="Vaishampayan P."/>
        </authorList>
    </citation>
    <scope>NUCLEOTIDE SEQUENCE [LARGE SCALE GENOMIC DNA]</scope>
    <source>
        <strain evidence="2 3">V1-29</strain>
    </source>
</reference>
<keyword evidence="3" id="KW-1185">Reference proteome</keyword>
<dbReference type="InterPro" id="IPR036457">
    <property type="entry name" value="PPM-type-like_dom_sf"/>
</dbReference>
<dbReference type="RefSeq" id="WP_101640430.1">
    <property type="nucleotide sequence ID" value="NZ_PGUY01000013.1"/>
</dbReference>
<organism evidence="2 3">
    <name type="scientific">Peribacillus deserti</name>
    <dbReference type="NCBI Taxonomy" id="673318"/>
    <lineage>
        <taxon>Bacteria</taxon>
        <taxon>Bacillati</taxon>
        <taxon>Bacillota</taxon>
        <taxon>Bacilli</taxon>
        <taxon>Bacillales</taxon>
        <taxon>Bacillaceae</taxon>
        <taxon>Peribacillus</taxon>
    </lineage>
</organism>
<dbReference type="Gene3D" id="3.60.40.10">
    <property type="entry name" value="PPM-type phosphatase domain"/>
    <property type="match status" value="1"/>
</dbReference>
<dbReference type="EMBL" id="PGUY01000013">
    <property type="protein sequence ID" value="PLT31018.1"/>
    <property type="molecule type" value="Genomic_DNA"/>
</dbReference>
<dbReference type="OrthoDB" id="1755431at2"/>
<name>A0A2N5M9I2_9BACI</name>
<dbReference type="InterPro" id="IPR001932">
    <property type="entry name" value="PPM-type_phosphatase-like_dom"/>
</dbReference>
<gene>
    <name evidence="2" type="ORF">CUU66_04220</name>
</gene>
<accession>A0A2N5M9I2</accession>